<dbReference type="GO" id="GO:0004519">
    <property type="term" value="F:endonuclease activity"/>
    <property type="evidence" value="ECO:0007669"/>
    <property type="project" value="InterPro"/>
</dbReference>
<dbReference type="Proteomes" id="UP000178583">
    <property type="component" value="Unassembled WGS sequence"/>
</dbReference>
<dbReference type="EMBL" id="MEZY01000050">
    <property type="protein sequence ID" value="OGD62370.1"/>
    <property type="molecule type" value="Genomic_DNA"/>
</dbReference>
<feature type="domain" description="Homing endonuclease LAGLIDADG" evidence="1">
    <location>
        <begin position="75"/>
        <end position="155"/>
    </location>
</feature>
<accession>A0A1F5E4X2</accession>
<dbReference type="SUPFAM" id="SSF55608">
    <property type="entry name" value="Homing endonucleases"/>
    <property type="match status" value="1"/>
</dbReference>
<dbReference type="InterPro" id="IPR004860">
    <property type="entry name" value="LAGLIDADG_dom"/>
</dbReference>
<evidence type="ECO:0000313" key="3">
    <source>
        <dbReference type="Proteomes" id="UP000178583"/>
    </source>
</evidence>
<name>A0A1F5E4X2_9BACT</name>
<dbReference type="InterPro" id="IPR027434">
    <property type="entry name" value="Homing_endonucl"/>
</dbReference>
<gene>
    <name evidence="2" type="ORF">A2215_02930</name>
</gene>
<protein>
    <recommendedName>
        <fullName evidence="1">Homing endonuclease LAGLIDADG domain-containing protein</fullName>
    </recommendedName>
</protein>
<dbReference type="Pfam" id="PF14528">
    <property type="entry name" value="LAGLIDADG_3"/>
    <property type="match status" value="1"/>
</dbReference>
<sequence>MYILGALHDATYNKRHQTHRFSQSSEKWLQLLQAIFQRLGNKSWIYREGQNRFVWILETSAKIDVNQCPANDNDKVAYIRGYFDAEGGMPKSSDQILYFQFCQKDKFDLSNVRNWLCELGISCGAIHNPSRKVDDNYWRFFISRKSHIEFMERIGSWHPRKSKQIELRMKI</sequence>
<evidence type="ECO:0000313" key="2">
    <source>
        <dbReference type="EMBL" id="OGD62370.1"/>
    </source>
</evidence>
<evidence type="ECO:0000259" key="1">
    <source>
        <dbReference type="Pfam" id="PF14528"/>
    </source>
</evidence>
<proteinExistence type="predicted"/>
<dbReference type="AlphaFoldDB" id="A0A1F5E4X2"/>
<organism evidence="2 3">
    <name type="scientific">Candidatus Berkelbacteria bacterium RIFOXYA2_FULL_43_10</name>
    <dbReference type="NCBI Taxonomy" id="1797472"/>
    <lineage>
        <taxon>Bacteria</taxon>
        <taxon>Candidatus Berkelbacteria</taxon>
    </lineage>
</organism>
<comment type="caution">
    <text evidence="2">The sequence shown here is derived from an EMBL/GenBank/DDBJ whole genome shotgun (WGS) entry which is preliminary data.</text>
</comment>
<reference evidence="2 3" key="1">
    <citation type="journal article" date="2016" name="Nat. Commun.">
        <title>Thousands of microbial genomes shed light on interconnected biogeochemical processes in an aquifer system.</title>
        <authorList>
            <person name="Anantharaman K."/>
            <person name="Brown C.T."/>
            <person name="Hug L.A."/>
            <person name="Sharon I."/>
            <person name="Castelle C.J."/>
            <person name="Probst A.J."/>
            <person name="Thomas B.C."/>
            <person name="Singh A."/>
            <person name="Wilkins M.J."/>
            <person name="Karaoz U."/>
            <person name="Brodie E.L."/>
            <person name="Williams K.H."/>
            <person name="Hubbard S.S."/>
            <person name="Banfield J.F."/>
        </authorList>
    </citation>
    <scope>NUCLEOTIDE SEQUENCE [LARGE SCALE GENOMIC DNA]</scope>
</reference>
<dbReference type="Gene3D" id="3.10.28.10">
    <property type="entry name" value="Homing endonucleases"/>
    <property type="match status" value="1"/>
</dbReference>